<reference evidence="2" key="1">
    <citation type="submission" date="2018-05" db="EMBL/GenBank/DDBJ databases">
        <authorList>
            <person name="Lanie J.A."/>
            <person name="Ng W.-L."/>
            <person name="Kazmierczak K.M."/>
            <person name="Andrzejewski T.M."/>
            <person name="Davidsen T.M."/>
            <person name="Wayne K.J."/>
            <person name="Tettelin H."/>
            <person name="Glass J.I."/>
            <person name="Rusch D."/>
            <person name="Podicherti R."/>
            <person name="Tsui H.-C.T."/>
            <person name="Winkler M.E."/>
        </authorList>
    </citation>
    <scope>NUCLEOTIDE SEQUENCE</scope>
</reference>
<gene>
    <name evidence="2" type="ORF">METZ01_LOCUS412707</name>
</gene>
<feature type="transmembrane region" description="Helical" evidence="1">
    <location>
        <begin position="7"/>
        <end position="23"/>
    </location>
</feature>
<organism evidence="2">
    <name type="scientific">marine metagenome</name>
    <dbReference type="NCBI Taxonomy" id="408172"/>
    <lineage>
        <taxon>unclassified sequences</taxon>
        <taxon>metagenomes</taxon>
        <taxon>ecological metagenomes</taxon>
    </lineage>
</organism>
<dbReference type="AlphaFoldDB" id="A0A382WM42"/>
<protein>
    <submittedName>
        <fullName evidence="2">Uncharacterized protein</fullName>
    </submittedName>
</protein>
<sequence>MNKIMKLTIIAVVFSVSVFMLMHF</sequence>
<keyword evidence="1" id="KW-1133">Transmembrane helix</keyword>
<dbReference type="EMBL" id="UINC01160939">
    <property type="protein sequence ID" value="SVD59853.1"/>
    <property type="molecule type" value="Genomic_DNA"/>
</dbReference>
<accession>A0A382WM42</accession>
<name>A0A382WM42_9ZZZZ</name>
<evidence type="ECO:0000256" key="1">
    <source>
        <dbReference type="SAM" id="Phobius"/>
    </source>
</evidence>
<keyword evidence="1" id="KW-0812">Transmembrane</keyword>
<proteinExistence type="predicted"/>
<keyword evidence="1" id="KW-0472">Membrane</keyword>
<evidence type="ECO:0000313" key="2">
    <source>
        <dbReference type="EMBL" id="SVD59853.1"/>
    </source>
</evidence>